<dbReference type="eggNOG" id="ENOG5033AKF">
    <property type="taxonomic scope" value="Bacteria"/>
</dbReference>
<reference evidence="1 2" key="1">
    <citation type="journal article" date="2003" name="J. Bacteriol.">
        <title>Complete genome sequence of the ammonia-oxidizing bacterium and obligate chemolithoautotroph Nitrosomonas europaea.</title>
        <authorList>
            <person name="Chain P."/>
            <person name="Lamerdin J."/>
            <person name="Larimer F."/>
            <person name="Regala W."/>
            <person name="Land M."/>
            <person name="Hauser L."/>
            <person name="Hooper A."/>
            <person name="Klotz M."/>
            <person name="Norton J."/>
            <person name="Sayavedra-Soto L."/>
            <person name="Arciero D."/>
            <person name="Hommes N."/>
            <person name="Whittaker M."/>
            <person name="Arp D."/>
        </authorList>
    </citation>
    <scope>NUCLEOTIDE SEQUENCE [LARGE SCALE GENOMIC DNA]</scope>
    <source>
        <strain evidence="2">ATCC 19718 / CIP 103999 / KCTC 2705 / NBRC 14298</strain>
    </source>
</reference>
<dbReference type="GeneID" id="87104760"/>
<proteinExistence type="predicted"/>
<dbReference type="NCBIfam" id="TIGR02574">
    <property type="entry name" value="stabl_TIGR02574"/>
    <property type="match status" value="1"/>
</dbReference>
<dbReference type="Proteomes" id="UP000001416">
    <property type="component" value="Chromosome"/>
</dbReference>
<evidence type="ECO:0000313" key="2">
    <source>
        <dbReference type="Proteomes" id="UP000001416"/>
    </source>
</evidence>
<dbReference type="KEGG" id="neu:NE1592"/>
<dbReference type="Pfam" id="PF09720">
    <property type="entry name" value="Unstab_antitox"/>
    <property type="match status" value="1"/>
</dbReference>
<keyword evidence="2" id="KW-1185">Reference proteome</keyword>
<dbReference type="RefSeq" id="WP_011112156.1">
    <property type="nucleotide sequence ID" value="NC_004757.1"/>
</dbReference>
<dbReference type="EMBL" id="AL954747">
    <property type="protein sequence ID" value="CAD85503.1"/>
    <property type="molecule type" value="Genomic_DNA"/>
</dbReference>
<sequence length="80" mass="9340">MKVLQSDKAIMMNRKLTELPIDERIQLVEDLWDSIASDQKMLRLTTEQKAELDRRLNAYEVDKNPGRSALEAIAEIRRNL</sequence>
<gene>
    <name evidence="1" type="ordered locus">NE1592</name>
</gene>
<dbReference type="AlphaFoldDB" id="Q82UA4"/>
<dbReference type="InterPro" id="IPR013406">
    <property type="entry name" value="CHP02574_addiction_mod"/>
</dbReference>
<accession>Q82UA4</accession>
<evidence type="ECO:0008006" key="3">
    <source>
        <dbReference type="Google" id="ProtNLM"/>
    </source>
</evidence>
<evidence type="ECO:0000313" key="1">
    <source>
        <dbReference type="EMBL" id="CAD85503.1"/>
    </source>
</evidence>
<protein>
    <recommendedName>
        <fullName evidence="3">Addiction module component, TIGR02574 family</fullName>
    </recommendedName>
</protein>
<organism evidence="1 2">
    <name type="scientific">Nitrosomonas europaea (strain ATCC 19718 / CIP 103999 / KCTC 2705 / NBRC 14298)</name>
    <dbReference type="NCBI Taxonomy" id="228410"/>
    <lineage>
        <taxon>Bacteria</taxon>
        <taxon>Pseudomonadati</taxon>
        <taxon>Pseudomonadota</taxon>
        <taxon>Betaproteobacteria</taxon>
        <taxon>Nitrosomonadales</taxon>
        <taxon>Nitrosomonadaceae</taxon>
        <taxon>Nitrosomonas</taxon>
    </lineage>
</organism>
<name>Q82UA4_NITEU</name>
<dbReference type="HOGENOM" id="CLU_185169_1_1_4"/>